<evidence type="ECO:0000313" key="3">
    <source>
        <dbReference type="Proteomes" id="UP001375743"/>
    </source>
</evidence>
<dbReference type="GO" id="GO:0016787">
    <property type="term" value="F:hydrolase activity"/>
    <property type="evidence" value="ECO:0007669"/>
    <property type="project" value="UniProtKB-KW"/>
</dbReference>
<dbReference type="InterPro" id="IPR044992">
    <property type="entry name" value="ChyE-like"/>
</dbReference>
<comment type="caution">
    <text evidence="2">The sequence shown here is derived from an EMBL/GenBank/DDBJ whole genome shotgun (WGS) entry which is preliminary data.</text>
</comment>
<dbReference type="CDD" id="cd01741">
    <property type="entry name" value="GATase1_1"/>
    <property type="match status" value="1"/>
</dbReference>
<dbReference type="Proteomes" id="UP001375743">
    <property type="component" value="Unassembled WGS sequence"/>
</dbReference>
<keyword evidence="2" id="KW-0378">Hydrolase</keyword>
<gene>
    <name evidence="2" type="ORF">U1T56_11785</name>
</gene>
<dbReference type="EMBL" id="JBBLZC010000010">
    <property type="protein sequence ID" value="MEK0083832.1"/>
    <property type="molecule type" value="Genomic_DNA"/>
</dbReference>
<organism evidence="2 3">
    <name type="scientific">Benzoatithermus flavus</name>
    <dbReference type="NCBI Taxonomy" id="3108223"/>
    <lineage>
        <taxon>Bacteria</taxon>
        <taxon>Pseudomonadati</taxon>
        <taxon>Pseudomonadota</taxon>
        <taxon>Alphaproteobacteria</taxon>
        <taxon>Geminicoccales</taxon>
        <taxon>Geminicoccaceae</taxon>
        <taxon>Benzoatithermus</taxon>
    </lineage>
</organism>
<dbReference type="InterPro" id="IPR017926">
    <property type="entry name" value="GATASE"/>
</dbReference>
<keyword evidence="3" id="KW-1185">Reference proteome</keyword>
<dbReference type="PROSITE" id="PS51273">
    <property type="entry name" value="GATASE_TYPE_1"/>
    <property type="match status" value="1"/>
</dbReference>
<dbReference type="SUPFAM" id="SSF52317">
    <property type="entry name" value="Class I glutamine amidotransferase-like"/>
    <property type="match status" value="1"/>
</dbReference>
<reference evidence="2 3" key="1">
    <citation type="submission" date="2024-01" db="EMBL/GenBank/DDBJ databases">
        <title>Multi-omics insights into the function and evolution of sodium benzoate biodegradation pathways in Benzoatithermus flavus gen. nov., sp. nov. from hot spring.</title>
        <authorList>
            <person name="Hu C.-J."/>
            <person name="Li W.-J."/>
        </authorList>
    </citation>
    <scope>NUCLEOTIDE SEQUENCE [LARGE SCALE GENOMIC DNA]</scope>
    <source>
        <strain evidence="2 3">SYSU G07066</strain>
    </source>
</reference>
<protein>
    <submittedName>
        <fullName evidence="2">Type 1 glutamine amidotransferase</fullName>
        <ecNumber evidence="2">3.4.-.-</ecNumber>
    </submittedName>
</protein>
<dbReference type="PANTHER" id="PTHR42695:SF5">
    <property type="entry name" value="GLUTAMINE AMIDOTRANSFERASE YLR126C-RELATED"/>
    <property type="match status" value="1"/>
</dbReference>
<evidence type="ECO:0000313" key="2">
    <source>
        <dbReference type="EMBL" id="MEK0083832.1"/>
    </source>
</evidence>
<dbReference type="Pfam" id="PF00117">
    <property type="entry name" value="GATase"/>
    <property type="match status" value="1"/>
</dbReference>
<dbReference type="PANTHER" id="PTHR42695">
    <property type="entry name" value="GLUTAMINE AMIDOTRANSFERASE YLR126C-RELATED"/>
    <property type="match status" value="1"/>
</dbReference>
<accession>A0ABU8XRN6</accession>
<keyword evidence="2" id="KW-0315">Glutamine amidotransferase</keyword>
<evidence type="ECO:0000259" key="1">
    <source>
        <dbReference type="Pfam" id="PF00117"/>
    </source>
</evidence>
<dbReference type="EC" id="3.4.-.-" evidence="2"/>
<dbReference type="RefSeq" id="WP_418159677.1">
    <property type="nucleotide sequence ID" value="NZ_JBBLZC010000010.1"/>
</dbReference>
<feature type="domain" description="Glutamine amidotransferase" evidence="1">
    <location>
        <begin position="22"/>
        <end position="181"/>
    </location>
</feature>
<dbReference type="InterPro" id="IPR029062">
    <property type="entry name" value="Class_I_gatase-like"/>
</dbReference>
<dbReference type="Gene3D" id="3.40.50.880">
    <property type="match status" value="1"/>
</dbReference>
<name>A0ABU8XRN6_9PROT</name>
<proteinExistence type="predicted"/>
<sequence>MPLRILVFQHHSTSPAGLVGERMAARGAMVTTLDAQAGVAIPQDAGSHDGIVILGGAVSAYADDRCPHFPALLDLARRFADERRPVLGICLGAQLLARAWGAAVHLGGAHEFGLVPLRPTPAADADPLLAGMGGPVWAMQWHDDTFDLPRGATLLLTGETCRHQAFRVAEIVHGFQCHFETDRAAMLAWARLRHELYGLPDLTRAITAQVETVGAAAEMFGRRIADRWLDLVAAQRAARLGRQHGVGETENARVAEEIG</sequence>